<dbReference type="AlphaFoldDB" id="A0A2P2PLZ7"/>
<keyword evidence="1" id="KW-0472">Membrane</keyword>
<keyword evidence="1" id="KW-0812">Transmembrane</keyword>
<proteinExistence type="predicted"/>
<accession>A0A2P2PLZ7</accession>
<feature type="transmembrane region" description="Helical" evidence="1">
    <location>
        <begin position="25"/>
        <end position="45"/>
    </location>
</feature>
<protein>
    <submittedName>
        <fullName evidence="2">Uncharacterized protein</fullName>
    </submittedName>
</protein>
<sequence>MEISKMIILTWVFKIFLTKLGATKYIILAHIFIIMLCIGALSTLLQ</sequence>
<dbReference type="EMBL" id="GGEC01075274">
    <property type="protein sequence ID" value="MBX55758.1"/>
    <property type="molecule type" value="Transcribed_RNA"/>
</dbReference>
<organism evidence="2">
    <name type="scientific">Rhizophora mucronata</name>
    <name type="common">Asiatic mangrove</name>
    <dbReference type="NCBI Taxonomy" id="61149"/>
    <lineage>
        <taxon>Eukaryota</taxon>
        <taxon>Viridiplantae</taxon>
        <taxon>Streptophyta</taxon>
        <taxon>Embryophyta</taxon>
        <taxon>Tracheophyta</taxon>
        <taxon>Spermatophyta</taxon>
        <taxon>Magnoliopsida</taxon>
        <taxon>eudicotyledons</taxon>
        <taxon>Gunneridae</taxon>
        <taxon>Pentapetalae</taxon>
        <taxon>rosids</taxon>
        <taxon>fabids</taxon>
        <taxon>Malpighiales</taxon>
        <taxon>Rhizophoraceae</taxon>
        <taxon>Rhizophora</taxon>
    </lineage>
</organism>
<evidence type="ECO:0000313" key="2">
    <source>
        <dbReference type="EMBL" id="MBX55758.1"/>
    </source>
</evidence>
<evidence type="ECO:0000256" key="1">
    <source>
        <dbReference type="SAM" id="Phobius"/>
    </source>
</evidence>
<keyword evidence="1" id="KW-1133">Transmembrane helix</keyword>
<name>A0A2P2PLZ7_RHIMU</name>
<reference evidence="2" key="1">
    <citation type="submission" date="2018-02" db="EMBL/GenBank/DDBJ databases">
        <title>Rhizophora mucronata_Transcriptome.</title>
        <authorList>
            <person name="Meera S.P."/>
            <person name="Sreeshan A."/>
            <person name="Augustine A."/>
        </authorList>
    </citation>
    <scope>NUCLEOTIDE SEQUENCE</scope>
    <source>
        <tissue evidence="2">Leaf</tissue>
    </source>
</reference>